<accession>A0A4R1KA99</accession>
<dbReference type="SUPFAM" id="SSF160387">
    <property type="entry name" value="NosL/MerB-like"/>
    <property type="match status" value="2"/>
</dbReference>
<dbReference type="Gene3D" id="3.30.70.2050">
    <property type="match status" value="2"/>
</dbReference>
<dbReference type="RefSeq" id="WP_132873816.1">
    <property type="nucleotide sequence ID" value="NZ_SMGG01000004.1"/>
</dbReference>
<protein>
    <submittedName>
        <fullName evidence="2">Nitrous oxide reductase accessory protein NosL</fullName>
    </submittedName>
</protein>
<evidence type="ECO:0000313" key="3">
    <source>
        <dbReference type="Proteomes" id="UP000294614"/>
    </source>
</evidence>
<evidence type="ECO:0000313" key="2">
    <source>
        <dbReference type="EMBL" id="TCK60960.1"/>
    </source>
</evidence>
<dbReference type="Proteomes" id="UP000294614">
    <property type="component" value="Unassembled WGS sequence"/>
</dbReference>
<feature type="signal peptide" evidence="1">
    <location>
        <begin position="1"/>
        <end position="18"/>
    </location>
</feature>
<evidence type="ECO:0000256" key="1">
    <source>
        <dbReference type="SAM" id="SignalP"/>
    </source>
</evidence>
<dbReference type="InterPro" id="IPR008719">
    <property type="entry name" value="N2O_reductase_NosL"/>
</dbReference>
<dbReference type="PANTHER" id="PTHR41247:SF1">
    <property type="entry name" value="HTH-TYPE TRANSCRIPTIONAL REPRESSOR YCNK"/>
    <property type="match status" value="1"/>
</dbReference>
<sequence>MKRLFLGVMLLFSLFAFAADMADEFDRSATGTPELLQTGADKSWCPVCGMNLPMYYKTNFAVKLKNGTAKQYCSIRCFAEDSGNISENIKEILTMDAAKEKFTNAKTAHYVIGSSAPGTMTNVSKYAFASLNDAKAFQKTYGGEIVNYDKVMKATLDTIQTDRDASAERKTKMMYPMGEKIYKSVCKPVEPSEFETISAMKAYIKNNAVCGELKEGQLQALSLYLWEVSRKNAPGYSVISVPEKAKCPVCGMFVAKYPKWAAQITYTDKKGAENSLYFDGMKDLIKFKESPAKWGKYKGIKITKVLVTDYYSGKAIDGTAAFYVSGSDVYGPMGHELIPFESEKNAKTFMTDHNGKEIVKYADIKASKIK</sequence>
<keyword evidence="1" id="KW-0732">Signal</keyword>
<comment type="caution">
    <text evidence="2">The sequence shown here is derived from an EMBL/GenBank/DDBJ whole genome shotgun (WGS) entry which is preliminary data.</text>
</comment>
<reference evidence="2 3" key="1">
    <citation type="submission" date="2019-03" db="EMBL/GenBank/DDBJ databases">
        <title>Genomic Encyclopedia of Type Strains, Phase IV (KMG-IV): sequencing the most valuable type-strain genomes for metagenomic binning, comparative biology and taxonomic classification.</title>
        <authorList>
            <person name="Goeker M."/>
        </authorList>
    </citation>
    <scope>NUCLEOTIDE SEQUENCE [LARGE SCALE GENOMIC DNA]</scope>
    <source>
        <strain evidence="2 3">DSM 24984</strain>
    </source>
</reference>
<dbReference type="PANTHER" id="PTHR41247">
    <property type="entry name" value="HTH-TYPE TRANSCRIPTIONAL REPRESSOR YCNK"/>
    <property type="match status" value="1"/>
</dbReference>
<dbReference type="EMBL" id="SMGG01000004">
    <property type="protein sequence ID" value="TCK60960.1"/>
    <property type="molecule type" value="Genomic_DNA"/>
</dbReference>
<keyword evidence="3" id="KW-1185">Reference proteome</keyword>
<gene>
    <name evidence="2" type="ORF">C8D98_1841</name>
</gene>
<dbReference type="AlphaFoldDB" id="A0A4R1KA99"/>
<dbReference type="OrthoDB" id="982633at2"/>
<organism evidence="2 3">
    <name type="scientific">Seleniivibrio woodruffii</name>
    <dbReference type="NCBI Taxonomy" id="1078050"/>
    <lineage>
        <taxon>Bacteria</taxon>
        <taxon>Pseudomonadati</taxon>
        <taxon>Deferribacterota</taxon>
        <taxon>Deferribacteres</taxon>
        <taxon>Deferribacterales</taxon>
        <taxon>Geovibrionaceae</taxon>
        <taxon>Seleniivibrio</taxon>
    </lineage>
</organism>
<feature type="chain" id="PRO_5020950078" evidence="1">
    <location>
        <begin position="19"/>
        <end position="370"/>
    </location>
</feature>
<dbReference type="Pfam" id="PF05573">
    <property type="entry name" value="NosL"/>
    <property type="match status" value="2"/>
</dbReference>
<proteinExistence type="predicted"/>
<name>A0A4R1KA99_9BACT</name>